<proteinExistence type="predicted"/>
<organism evidence="2 3">
    <name type="scientific">Actinomyces bowdenii</name>
    <dbReference type="NCBI Taxonomy" id="131109"/>
    <lineage>
        <taxon>Bacteria</taxon>
        <taxon>Bacillati</taxon>
        <taxon>Actinomycetota</taxon>
        <taxon>Actinomycetes</taxon>
        <taxon>Actinomycetales</taxon>
        <taxon>Actinomycetaceae</taxon>
        <taxon>Actinomyces</taxon>
    </lineage>
</organism>
<dbReference type="SUPFAM" id="SSF52980">
    <property type="entry name" value="Restriction endonuclease-like"/>
    <property type="match status" value="1"/>
</dbReference>
<keyword evidence="3" id="KW-1185">Reference proteome</keyword>
<sequence length="371" mass="41168">MASPQHLSIDPGLQPRLLISAHHACLLPALSPRAIRLARGVFWEPAPQAERWQHRRTLSLARARAAHMTRRSPALLSHASAALHLGLPMYSQEPDVYLAVGPPQKAARAQLPVIRVPQRGDPYPSDRVGLDRRILLWKRRLEISPDEIIVVGGLPMTHALRTAFDCAFDEPAHNALAIADSALRLVCAPQRDRPDACAPALERARAQWGALLARHPGRRGVAQARAVLSWATPWADSPLESVVRWLVLAVGMEPPRLQHRLDTRMGSAWTDLCWPQYQLIIEVDGRMKYDSRERIWRDKRRQDAIAELGWSVIRIVAQDLGDLGGLAARILARLPLRAVSALAPRRALLWPGTGLEDGLASGSALARPRLR</sequence>
<dbReference type="InterPro" id="IPR011335">
    <property type="entry name" value="Restrct_endonuc-II-like"/>
</dbReference>
<evidence type="ECO:0000259" key="1">
    <source>
        <dbReference type="Pfam" id="PF04480"/>
    </source>
</evidence>
<dbReference type="OrthoDB" id="3258696at2"/>
<name>A0A3P1V6A2_9ACTO</name>
<evidence type="ECO:0000313" key="2">
    <source>
        <dbReference type="EMBL" id="RRD29722.1"/>
    </source>
</evidence>
<evidence type="ECO:0000313" key="3">
    <source>
        <dbReference type="Proteomes" id="UP000271272"/>
    </source>
</evidence>
<dbReference type="AlphaFoldDB" id="A0A3P1V6A2"/>
<accession>A0A3P1V6A2</accession>
<gene>
    <name evidence="2" type="ORF">EII10_05290</name>
</gene>
<dbReference type="Pfam" id="PF04480">
    <property type="entry name" value="DUF559"/>
    <property type="match status" value="1"/>
</dbReference>
<comment type="caution">
    <text evidence="2">The sequence shown here is derived from an EMBL/GenBank/DDBJ whole genome shotgun (WGS) entry which is preliminary data.</text>
</comment>
<dbReference type="Gene3D" id="3.40.960.10">
    <property type="entry name" value="VSR Endonuclease"/>
    <property type="match status" value="1"/>
</dbReference>
<reference evidence="2 3" key="1">
    <citation type="submission" date="2018-11" db="EMBL/GenBank/DDBJ databases">
        <title>Genomes From Bacteria Associated with the Canine Oral Cavity: a Test Case for Automated Genome-Based Taxonomic Assignment.</title>
        <authorList>
            <person name="Coil D.A."/>
            <person name="Jospin G."/>
            <person name="Darling A.E."/>
            <person name="Wallis C."/>
            <person name="Davis I.J."/>
            <person name="Harris S."/>
            <person name="Eisen J.A."/>
            <person name="Holcombe L.J."/>
            <person name="O'Flynn C."/>
        </authorList>
    </citation>
    <scope>NUCLEOTIDE SEQUENCE [LARGE SCALE GENOMIC DNA]</scope>
    <source>
        <strain evidence="2 3">OH5050</strain>
    </source>
</reference>
<dbReference type="EMBL" id="RQZC01000005">
    <property type="protein sequence ID" value="RRD29722.1"/>
    <property type="molecule type" value="Genomic_DNA"/>
</dbReference>
<protein>
    <submittedName>
        <fullName evidence="2">DUF559 domain-containing protein</fullName>
    </submittedName>
</protein>
<dbReference type="InterPro" id="IPR007569">
    <property type="entry name" value="DUF559"/>
</dbReference>
<feature type="domain" description="DUF559" evidence="1">
    <location>
        <begin position="261"/>
        <end position="333"/>
    </location>
</feature>
<dbReference type="RefSeq" id="WP_124933456.1">
    <property type="nucleotide sequence ID" value="NZ_RQZC01000005.1"/>
</dbReference>
<dbReference type="Proteomes" id="UP000271272">
    <property type="component" value="Unassembled WGS sequence"/>
</dbReference>